<dbReference type="EMBL" id="JAVIZQ010000001">
    <property type="protein sequence ID" value="MDR6143945.1"/>
    <property type="molecule type" value="Genomic_DNA"/>
</dbReference>
<comment type="caution">
    <text evidence="1">The sequence shown here is derived from an EMBL/GenBank/DDBJ whole genome shotgun (WGS) entry which is preliminary data.</text>
</comment>
<keyword evidence="2" id="KW-1185">Reference proteome</keyword>
<evidence type="ECO:0008006" key="3">
    <source>
        <dbReference type="Google" id="ProtNLM"/>
    </source>
</evidence>
<protein>
    <recommendedName>
        <fullName evidence="3">ESX-1 secretion-associated protein</fullName>
    </recommendedName>
</protein>
<gene>
    <name evidence="1" type="ORF">QE375_003499</name>
</gene>
<dbReference type="Proteomes" id="UP001249291">
    <property type="component" value="Unassembled WGS sequence"/>
</dbReference>
<reference evidence="1 2" key="1">
    <citation type="submission" date="2023-08" db="EMBL/GenBank/DDBJ databases">
        <title>Functional and genomic diversity of the sorghum phyllosphere microbiome.</title>
        <authorList>
            <person name="Shade A."/>
        </authorList>
    </citation>
    <scope>NUCLEOTIDE SEQUENCE [LARGE SCALE GENOMIC DNA]</scope>
    <source>
        <strain evidence="1 2">SORGH_AS_0445</strain>
    </source>
</reference>
<evidence type="ECO:0000313" key="1">
    <source>
        <dbReference type="EMBL" id="MDR6143945.1"/>
    </source>
</evidence>
<dbReference type="RefSeq" id="WP_309693619.1">
    <property type="nucleotide sequence ID" value="NZ_JAVIZQ010000001.1"/>
</dbReference>
<organism evidence="1 2">
    <name type="scientific">Microbacterium foliorum</name>
    <dbReference type="NCBI Taxonomy" id="104336"/>
    <lineage>
        <taxon>Bacteria</taxon>
        <taxon>Bacillati</taxon>
        <taxon>Actinomycetota</taxon>
        <taxon>Actinomycetes</taxon>
        <taxon>Micrococcales</taxon>
        <taxon>Microbacteriaceae</taxon>
        <taxon>Microbacterium</taxon>
    </lineage>
</organism>
<name>A0ABU1HV55_9MICO</name>
<accession>A0ABU1HV55</accession>
<evidence type="ECO:0000313" key="2">
    <source>
        <dbReference type="Proteomes" id="UP001249291"/>
    </source>
</evidence>
<sequence>MTDLDTDAVVGDLRLDATRWDNVSGEFSRAVTMMSEGATVPFMSFDGITHGLGATTAYNDVLERLRTLLEGGVAETARIAEALRGTATNIETADQDASGG</sequence>
<proteinExistence type="predicted"/>